<evidence type="ECO:0000256" key="2">
    <source>
        <dbReference type="ARBA" id="ARBA00022679"/>
    </source>
</evidence>
<dbReference type="GeneID" id="13884800"/>
<protein>
    <recommendedName>
        <fullName evidence="4">SET domain-containing protein</fullName>
    </recommendedName>
</protein>
<evidence type="ECO:0000256" key="3">
    <source>
        <dbReference type="ARBA" id="ARBA00022691"/>
    </source>
</evidence>
<reference evidence="5 6" key="1">
    <citation type="journal article" date="2011" name="Proc. Natl. Acad. Sci. U.S.A.">
        <title>Evolutionary erosion of yeast sex chromosomes by mating-type switching accidents.</title>
        <authorList>
            <person name="Gordon J.L."/>
            <person name="Armisen D."/>
            <person name="Proux-Wera E."/>
            <person name="Oheigeartaigh S.S."/>
            <person name="Byrne K.P."/>
            <person name="Wolfe K.H."/>
        </authorList>
    </citation>
    <scope>NUCLEOTIDE SEQUENCE [LARGE SCALE GENOMIC DNA]</scope>
    <source>
        <strain evidence="6">ATCC 22294 / BCRC 22015 / CBS 2517 / CECT 1963 / NBRC 1671 / NRRL Y-8276</strain>
    </source>
</reference>
<sequence>MEANVATLQKWLEKSPFFEISDKIKVVDSKESGRGVRLINDRIQKNEIVFSIPSSHQLNFYTVLERIHTFKSGHFSEGDESNEDRNLIADDDPRFRAYEILDETTLLKFSSFQLLALYILAEWKFLPLWSKSEEVTSFWKPFFDVWPSKEELISIPAIWELIQDSSYKKLIHYLPDGSKKQLKEKVELVMEDWEIISPILKVWNKIFNITVSLETQFLDFIHVYFIINSRCLYAKISIKEDDDSSQFTLVPFVDFLNHTAEIDVHCYPHVTKPKIIQDKVGQFTVRCGKHSYKQRGDELFFNYGPHSNDFLLNEYGFTLKNNEWNFIDISNIIRRTVLNTGGPKMQAYLLGQGYWDDYTINFEEISYRSLVAICLVVTEDYDKIGKFIKGYVSELYFRPAIDEFVKNLLSSLMQDYNENISNLNTLRSSQIEITSWCIDNIMTIYEGYIRIIGNHMDKY</sequence>
<proteinExistence type="predicted"/>
<evidence type="ECO:0000256" key="1">
    <source>
        <dbReference type="ARBA" id="ARBA00022603"/>
    </source>
</evidence>
<organism evidence="5 6">
    <name type="scientific">Kazachstania africana (strain ATCC 22294 / BCRC 22015 / CBS 2517 / CECT 1963 / NBRC 1671 / NRRL Y-8276)</name>
    <name type="common">Yeast</name>
    <name type="synonym">Kluyveromyces africanus</name>
    <dbReference type="NCBI Taxonomy" id="1071382"/>
    <lineage>
        <taxon>Eukaryota</taxon>
        <taxon>Fungi</taxon>
        <taxon>Dikarya</taxon>
        <taxon>Ascomycota</taxon>
        <taxon>Saccharomycotina</taxon>
        <taxon>Saccharomycetes</taxon>
        <taxon>Saccharomycetales</taxon>
        <taxon>Saccharomycetaceae</taxon>
        <taxon>Kazachstania</taxon>
    </lineage>
</organism>
<dbReference type="PANTHER" id="PTHR13271">
    <property type="entry name" value="UNCHARACTERIZED PUTATIVE METHYLTRANSFERASE"/>
    <property type="match status" value="1"/>
</dbReference>
<dbReference type="PIRSF" id="PIRSF027158">
    <property type="entry name" value="Lys_MTase_YDR198C_prd"/>
    <property type="match status" value="1"/>
</dbReference>
<dbReference type="HOGENOM" id="CLU_041939_0_0_1"/>
<dbReference type="InterPro" id="IPR044429">
    <property type="entry name" value="SETD4_SET"/>
</dbReference>
<keyword evidence="1" id="KW-0489">Methyltransferase</keyword>
<dbReference type="CDD" id="cd19177">
    <property type="entry name" value="SET_SETD4"/>
    <property type="match status" value="1"/>
</dbReference>
<dbReference type="AlphaFoldDB" id="H2ARB8"/>
<dbReference type="InterPro" id="IPR016852">
    <property type="entry name" value="SET_MeTrfase"/>
</dbReference>
<dbReference type="SUPFAM" id="SSF82199">
    <property type="entry name" value="SET domain"/>
    <property type="match status" value="1"/>
</dbReference>
<dbReference type="InterPro" id="IPR001214">
    <property type="entry name" value="SET_dom"/>
</dbReference>
<evidence type="ECO:0000313" key="6">
    <source>
        <dbReference type="Proteomes" id="UP000005220"/>
    </source>
</evidence>
<keyword evidence="6" id="KW-1185">Reference proteome</keyword>
<dbReference type="Gene3D" id="3.90.1410.10">
    <property type="entry name" value="set domain protein methyltransferase, domain 1"/>
    <property type="match status" value="1"/>
</dbReference>
<dbReference type="eggNOG" id="KOG1337">
    <property type="taxonomic scope" value="Eukaryota"/>
</dbReference>
<dbReference type="GO" id="GO:0016279">
    <property type="term" value="F:protein-lysine N-methyltransferase activity"/>
    <property type="evidence" value="ECO:0007669"/>
    <property type="project" value="EnsemblFungi"/>
</dbReference>
<evidence type="ECO:0000313" key="5">
    <source>
        <dbReference type="EMBL" id="CCF56918.1"/>
    </source>
</evidence>
<dbReference type="PROSITE" id="PS50280">
    <property type="entry name" value="SET"/>
    <property type="match status" value="1"/>
</dbReference>
<dbReference type="Proteomes" id="UP000005220">
    <property type="component" value="Chromosome 2"/>
</dbReference>
<dbReference type="InterPro" id="IPR050600">
    <property type="entry name" value="SETD3_SETD6_MTase"/>
</dbReference>
<keyword evidence="3" id="KW-0949">S-adenosyl-L-methionine</keyword>
<dbReference type="EMBL" id="HE650822">
    <property type="protein sequence ID" value="CCF56918.1"/>
    <property type="molecule type" value="Genomic_DNA"/>
</dbReference>
<dbReference type="InterPro" id="IPR046341">
    <property type="entry name" value="SET_dom_sf"/>
</dbReference>
<dbReference type="OrthoDB" id="341421at2759"/>
<dbReference type="RefSeq" id="XP_003956053.1">
    <property type="nucleotide sequence ID" value="XM_003956004.1"/>
</dbReference>
<accession>H2ARB8</accession>
<feature type="domain" description="SET" evidence="4">
    <location>
        <begin position="22"/>
        <end position="304"/>
    </location>
</feature>
<keyword evidence="2" id="KW-0808">Transferase</keyword>
<dbReference type="FunCoup" id="H2ARB8">
    <property type="interactions" value="80"/>
</dbReference>
<dbReference type="PANTHER" id="PTHR13271:SF47">
    <property type="entry name" value="ACTIN-HISTIDINE N-METHYLTRANSFERASE"/>
    <property type="match status" value="1"/>
</dbReference>
<dbReference type="STRING" id="1071382.H2ARB8"/>
<gene>
    <name evidence="5" type="primary">KAFR0B06210</name>
    <name evidence="5" type="ORF">KAFR_0B06210</name>
</gene>
<dbReference type="GO" id="GO:0032259">
    <property type="term" value="P:methylation"/>
    <property type="evidence" value="ECO:0007669"/>
    <property type="project" value="UniProtKB-KW"/>
</dbReference>
<dbReference type="InParanoid" id="H2ARB8"/>
<dbReference type="KEGG" id="kaf:KAFR_0B06210"/>
<name>H2ARB8_KAZAF</name>
<evidence type="ECO:0000259" key="4">
    <source>
        <dbReference type="PROSITE" id="PS50280"/>
    </source>
</evidence>